<reference evidence="2" key="1">
    <citation type="submission" date="2014-04" db="EMBL/GenBank/DDBJ databases">
        <authorList>
            <person name="Harrison E."/>
        </authorList>
    </citation>
    <scope>NUCLEOTIDE SEQUENCE</scope>
    <source>
        <strain evidence="2">ZTA09/03698-9ST</strain>
    </source>
</reference>
<dbReference type="InterPro" id="IPR035628">
    <property type="entry name" value="TcpC_C"/>
</dbReference>
<dbReference type="EMBL" id="LK024544">
    <property type="protein sequence ID" value="CDR19498.1"/>
    <property type="molecule type" value="Genomic_DNA"/>
</dbReference>
<reference evidence="2" key="2">
    <citation type="submission" date="2014-06" db="EMBL/GenBank/DDBJ databases">
        <title>Detection of mecC-MRSA isolates in river water: a potential role for water in the environmental dissemination.</title>
        <authorList>
            <person name="Porrero M.C."/>
            <person name="Harrison E.M."/>
            <person name="Fernandez-Garayzabal J.F."/>
            <person name="Paterson G.K."/>
            <person name="Diez-Guerrir A."/>
            <person name="Holmes M.A."/>
            <person name="Dominguez L."/>
        </authorList>
    </citation>
    <scope>NUCLEOTIDE SEQUENCE</scope>
    <source>
        <strain evidence="2">ZTA09/03698-9ST</strain>
    </source>
</reference>
<proteinExistence type="predicted"/>
<feature type="compositionally biased region" description="Basic and acidic residues" evidence="1">
    <location>
        <begin position="201"/>
        <end position="214"/>
    </location>
</feature>
<sequence>MIFIKNFVKDFRKSFMKILSKYILSRFSKNGKHFDIPKEQRRVIPKFKNRRKMIVICFYSLLAILLILLLASFIKATRANNDSKEAVNKTNMIQKKYEDNANTVQYSPKLKLYADKFIDTYMNISKDSKELESREKELLKYFPSDYKKPDEKISDTERKLNSKEFYNIKRKDKQTIIQYIVNYDVNITEKKEVKVKKKKKNEKDKDEYETKTEEKQRKVNQNILINIPIKSENNKYVVIEYPYFTPIPDSQLNKAKMVEDNLKDNKREDNPKAKAFIEDFFNKYASSKSDDMAYLMNNPEGLEGTREVSQIREIRLYPKGDDYVAKVEILMKDKDSPLENLEHYTLDITKKDGKYYVKNMTNSIGG</sequence>
<evidence type="ECO:0000256" key="1">
    <source>
        <dbReference type="SAM" id="MobiDB-lite"/>
    </source>
</evidence>
<dbReference type="Gene3D" id="3.10.450.540">
    <property type="match status" value="1"/>
</dbReference>
<dbReference type="CDD" id="cd16386">
    <property type="entry name" value="TcpC_N"/>
    <property type="match status" value="1"/>
</dbReference>
<dbReference type="InterPro" id="IPR024735">
    <property type="entry name" value="TcpC"/>
</dbReference>
<feature type="region of interest" description="Disordered" evidence="1">
    <location>
        <begin position="194"/>
        <end position="214"/>
    </location>
</feature>
<protein>
    <submittedName>
        <fullName evidence="2">Putative conjugative transposon protein TcpC</fullName>
    </submittedName>
</protein>
<evidence type="ECO:0000313" key="2">
    <source>
        <dbReference type="EMBL" id="CDR19498.1"/>
    </source>
</evidence>
<accession>A0A068W677</accession>
<organism evidence="2">
    <name type="scientific">Staphylococcus aureus</name>
    <dbReference type="NCBI Taxonomy" id="1280"/>
    <lineage>
        <taxon>Bacteria</taxon>
        <taxon>Bacillati</taxon>
        <taxon>Bacillota</taxon>
        <taxon>Bacilli</taxon>
        <taxon>Bacillales</taxon>
        <taxon>Staphylococcaceae</taxon>
        <taxon>Staphylococcus</taxon>
    </lineage>
</organism>
<dbReference type="CDD" id="cd16428">
    <property type="entry name" value="TcpC_C"/>
    <property type="match status" value="1"/>
</dbReference>
<dbReference type="Pfam" id="PF12642">
    <property type="entry name" value="TpcC"/>
    <property type="match status" value="1"/>
</dbReference>
<name>A0A068W677_STAAU</name>
<dbReference type="AlphaFoldDB" id="A0A068W677"/>